<feature type="chain" id="PRO_5010213201" evidence="1">
    <location>
        <begin position="18"/>
        <end position="87"/>
    </location>
</feature>
<dbReference type="AlphaFoldDB" id="A0A1I2B1V3"/>
<accession>A0A1I2B1V3</accession>
<keyword evidence="1" id="KW-0732">Signal</keyword>
<dbReference type="EMBL" id="FONS01000001">
    <property type="protein sequence ID" value="SFE50155.1"/>
    <property type="molecule type" value="Genomic_DNA"/>
</dbReference>
<reference evidence="2 3" key="1">
    <citation type="submission" date="2016-10" db="EMBL/GenBank/DDBJ databases">
        <authorList>
            <person name="de Groot N.N."/>
        </authorList>
    </citation>
    <scope>NUCLEOTIDE SEQUENCE [LARGE SCALE GENOMIC DNA]</scope>
    <source>
        <strain evidence="2 3">ATCC 51969</strain>
    </source>
</reference>
<proteinExistence type="predicted"/>
<evidence type="ECO:0000313" key="3">
    <source>
        <dbReference type="Proteomes" id="UP000183129"/>
    </source>
</evidence>
<protein>
    <submittedName>
        <fullName evidence="2">Uncharacterized protein</fullName>
    </submittedName>
</protein>
<evidence type="ECO:0000256" key="1">
    <source>
        <dbReference type="SAM" id="SignalP"/>
    </source>
</evidence>
<evidence type="ECO:0000313" key="2">
    <source>
        <dbReference type="EMBL" id="SFE50155.1"/>
    </source>
</evidence>
<organism evidence="2 3">
    <name type="scientific">Pedobacter antarcticus</name>
    <dbReference type="NCBI Taxonomy" id="34086"/>
    <lineage>
        <taxon>Bacteria</taxon>
        <taxon>Pseudomonadati</taxon>
        <taxon>Bacteroidota</taxon>
        <taxon>Sphingobacteriia</taxon>
        <taxon>Sphingobacteriales</taxon>
        <taxon>Sphingobacteriaceae</taxon>
        <taxon>Pedobacter</taxon>
    </lineage>
</organism>
<feature type="signal peptide" evidence="1">
    <location>
        <begin position="1"/>
        <end position="17"/>
    </location>
</feature>
<name>A0A1I2B1V3_9SPHI</name>
<sequence length="87" mass="9261">MVAALAIAAITMSFKMADTTTQWRYIGTASQPFNDASLWEQGAGSGCGPAGAKPCQLNVDAADEQELIDYFSTVSSTDVYNMSTKKN</sequence>
<gene>
    <name evidence="2" type="ORF">SAMN03003324_00698</name>
</gene>
<dbReference type="Proteomes" id="UP000183129">
    <property type="component" value="Unassembled WGS sequence"/>
</dbReference>